<dbReference type="EMBL" id="CM039439">
    <property type="protein sequence ID" value="KAI4295990.1"/>
    <property type="molecule type" value="Genomic_DNA"/>
</dbReference>
<dbReference type="Proteomes" id="UP000828941">
    <property type="component" value="Chromosome 14"/>
</dbReference>
<keyword evidence="2" id="KW-1185">Reference proteome</keyword>
<evidence type="ECO:0000313" key="2">
    <source>
        <dbReference type="Proteomes" id="UP000828941"/>
    </source>
</evidence>
<name>A0ACB9KFL6_BAUVA</name>
<organism evidence="1 2">
    <name type="scientific">Bauhinia variegata</name>
    <name type="common">Purple orchid tree</name>
    <name type="synonym">Phanera variegata</name>
    <dbReference type="NCBI Taxonomy" id="167791"/>
    <lineage>
        <taxon>Eukaryota</taxon>
        <taxon>Viridiplantae</taxon>
        <taxon>Streptophyta</taxon>
        <taxon>Embryophyta</taxon>
        <taxon>Tracheophyta</taxon>
        <taxon>Spermatophyta</taxon>
        <taxon>Magnoliopsida</taxon>
        <taxon>eudicotyledons</taxon>
        <taxon>Gunneridae</taxon>
        <taxon>Pentapetalae</taxon>
        <taxon>rosids</taxon>
        <taxon>fabids</taxon>
        <taxon>Fabales</taxon>
        <taxon>Fabaceae</taxon>
        <taxon>Cercidoideae</taxon>
        <taxon>Cercideae</taxon>
        <taxon>Bauhiniinae</taxon>
        <taxon>Bauhinia</taxon>
    </lineage>
</organism>
<sequence>MGSNLCIPLCAKANRTEPGEGSSFLKTKCFEREDKNGNDTHDFKRKTELEAAGGEACKVRKMTLKDVIEDSPGLTPDYNRRGEFRASRHSKKRVHPSSSQARGSSICEAKDSLILARPVMCQRHHEEDDAKTQPLSLSRSSSGRSVKSVSFILPHTVILYSPDEPEAESREAPVFTPNEPEFSEEANYSCGDSSFSPIRRGVSFDLSPWFIPAADTLPLVSVSSGRSI</sequence>
<accession>A0ACB9KFL6</accession>
<reference evidence="1 2" key="1">
    <citation type="journal article" date="2022" name="DNA Res.">
        <title>Chromosomal-level genome assembly of the orchid tree Bauhinia variegata (Leguminosae; Cercidoideae) supports the allotetraploid origin hypothesis of Bauhinia.</title>
        <authorList>
            <person name="Zhong Y."/>
            <person name="Chen Y."/>
            <person name="Zheng D."/>
            <person name="Pang J."/>
            <person name="Liu Y."/>
            <person name="Luo S."/>
            <person name="Meng S."/>
            <person name="Qian L."/>
            <person name="Wei D."/>
            <person name="Dai S."/>
            <person name="Zhou R."/>
        </authorList>
    </citation>
    <scope>NUCLEOTIDE SEQUENCE [LARGE SCALE GENOMIC DNA]</scope>
    <source>
        <strain evidence="1">BV-YZ2020</strain>
    </source>
</reference>
<protein>
    <submittedName>
        <fullName evidence="1">Uncharacterized protein</fullName>
    </submittedName>
</protein>
<gene>
    <name evidence="1" type="ORF">L6164_035983</name>
</gene>
<comment type="caution">
    <text evidence="1">The sequence shown here is derived from an EMBL/GenBank/DDBJ whole genome shotgun (WGS) entry which is preliminary data.</text>
</comment>
<evidence type="ECO:0000313" key="1">
    <source>
        <dbReference type="EMBL" id="KAI4295990.1"/>
    </source>
</evidence>
<proteinExistence type="predicted"/>